<keyword evidence="3" id="KW-1185">Reference proteome</keyword>
<gene>
    <name evidence="2" type="ordered locus">A2cp1_4059</name>
</gene>
<evidence type="ECO:0000313" key="3">
    <source>
        <dbReference type="Proteomes" id="UP000007089"/>
    </source>
</evidence>
<dbReference type="Pfam" id="PF06980">
    <property type="entry name" value="DUF1302"/>
    <property type="match status" value="1"/>
</dbReference>
<keyword evidence="1" id="KW-0732">Signal</keyword>
<protein>
    <recommendedName>
        <fullName evidence="4">DUF1302 domain-containing protein</fullName>
    </recommendedName>
</protein>
<dbReference type="HOGENOM" id="CLU_016532_0_0_7"/>
<feature type="chain" id="PRO_5002875222" description="DUF1302 domain-containing protein" evidence="1">
    <location>
        <begin position="35"/>
        <end position="594"/>
    </location>
</feature>
<feature type="signal peptide" evidence="1">
    <location>
        <begin position="1"/>
        <end position="34"/>
    </location>
</feature>
<dbReference type="AlphaFoldDB" id="B8J9I9"/>
<evidence type="ECO:0000256" key="1">
    <source>
        <dbReference type="SAM" id="SignalP"/>
    </source>
</evidence>
<sequence length="594" mass="63475">MARRAVALGAVRSPCWSLVAAALALLGPSGPATATELDLGVADLELRLDTTLRYNLGLRTDAVSRRLGDNPAFTAGENSVSQGDLTTSRLDVLAELDASWRHRFGVRVTAAGWYDQAYVHERATRSPRLVAQGIPGSYLNDDFSQVVRRRYHGPWGELLDAFAFAQLRAGGVPVSLKAGRHTVYWGESLMQAGLTHSVAYAQMPLDLQKAFANPGAEPKELFRPLASVSAQAQLAPTLSLAAQVFLEWQPFLYPEGGTFLGASDATYDGPDGLYRNGAYLVNGGVNWPRQAGDAGVALRWAPAWLDGTLGLYYRRFTDKFAAVLLTRNPGAQGPLSPEYPSPFRYQQYYGADVDLLGVSLAKQVLGVSVGAEASWRHGMPLVAQSPGFAVAPAPPLQAALFPHGLPRKIGSSYQARGDTLHGLVNLLGVVPGGEAFSSAAWALELTFSRRLRVTDNEDLFYGEGYGVCRPDPALVQAGLARTRHDGCATRGHVGLGASLTPTWFRVASGADLYVPVTVSWTVRGNSPVGQGGNQASGSWTAGAGLDLRSRYRVELRYADWFGKTSGGATIDTANGLPALLKSRGNVTLTAKTTF</sequence>
<dbReference type="KEGG" id="acp:A2cp1_4059"/>
<dbReference type="EMBL" id="CP001359">
    <property type="protein sequence ID" value="ACL67377.1"/>
    <property type="molecule type" value="Genomic_DNA"/>
</dbReference>
<proteinExistence type="predicted"/>
<evidence type="ECO:0000313" key="2">
    <source>
        <dbReference type="EMBL" id="ACL67377.1"/>
    </source>
</evidence>
<evidence type="ECO:0008006" key="4">
    <source>
        <dbReference type="Google" id="ProtNLM"/>
    </source>
</evidence>
<dbReference type="Proteomes" id="UP000007089">
    <property type="component" value="Chromosome"/>
</dbReference>
<organism evidence="2 3">
    <name type="scientific">Anaeromyxobacter dehalogenans (strain ATCC BAA-258 / DSM 21875 / 2CP-1)</name>
    <dbReference type="NCBI Taxonomy" id="455488"/>
    <lineage>
        <taxon>Bacteria</taxon>
        <taxon>Pseudomonadati</taxon>
        <taxon>Myxococcota</taxon>
        <taxon>Myxococcia</taxon>
        <taxon>Myxococcales</taxon>
        <taxon>Cystobacterineae</taxon>
        <taxon>Anaeromyxobacteraceae</taxon>
        <taxon>Anaeromyxobacter</taxon>
    </lineage>
</organism>
<accession>B8J9I9</accession>
<reference evidence="2" key="1">
    <citation type="submission" date="2009-01" db="EMBL/GenBank/DDBJ databases">
        <title>Complete sequence of Anaeromyxobacter dehalogenans 2CP-1.</title>
        <authorList>
            <consortium name="US DOE Joint Genome Institute"/>
            <person name="Lucas S."/>
            <person name="Copeland A."/>
            <person name="Lapidus A."/>
            <person name="Glavina del Rio T."/>
            <person name="Dalin E."/>
            <person name="Tice H."/>
            <person name="Bruce D."/>
            <person name="Goodwin L."/>
            <person name="Pitluck S."/>
            <person name="Saunders E."/>
            <person name="Brettin T."/>
            <person name="Detter J.C."/>
            <person name="Han C."/>
            <person name="Larimer F."/>
            <person name="Land M."/>
            <person name="Hauser L."/>
            <person name="Kyrpides N."/>
            <person name="Ovchinnikova G."/>
            <person name="Beliaev A.S."/>
            <person name="Richardson P."/>
        </authorList>
    </citation>
    <scope>NUCLEOTIDE SEQUENCE</scope>
    <source>
        <strain evidence="2">2CP-1</strain>
    </source>
</reference>
<name>B8J9I9_ANAD2</name>
<dbReference type="RefSeq" id="WP_015935103.1">
    <property type="nucleotide sequence ID" value="NC_011891.1"/>
</dbReference>
<dbReference type="InterPro" id="IPR010727">
    <property type="entry name" value="DUF1302"/>
</dbReference>